<dbReference type="PANTHER" id="PTHR46663:SF2">
    <property type="entry name" value="GGDEF DOMAIN-CONTAINING PROTEIN"/>
    <property type="match status" value="1"/>
</dbReference>
<keyword evidence="1" id="KW-1133">Transmembrane helix</keyword>
<evidence type="ECO:0000259" key="2">
    <source>
        <dbReference type="PROSITE" id="PS50887"/>
    </source>
</evidence>
<dbReference type="PANTHER" id="PTHR46663">
    <property type="entry name" value="DIGUANYLATE CYCLASE DGCT-RELATED"/>
    <property type="match status" value="1"/>
</dbReference>
<gene>
    <name evidence="3" type="ORF">FPZ45_03725</name>
</gene>
<sequence length="498" mass="56852">MVDFEEVYQMKSRFQLKLTWSLLLFAMLISIILATTDHHRMRHQAFDNTLTQIQLNEKMVQYALESIDKAYYLFGENVAARMKKTSDVLLQKYDDLPSLDEWDFDQLKEQLQFDIYMIDEYNKIQYSSLARDIGLDFAVCCGKLAKVLDERRATGKFYHDGIDIEQGTGMLKKYSYVATKDKKYIIQLSYFLEDSAIFRVFNFLDTIDDLKRNNPSIDEINILNIGGLPLRKSPSDEQLSGDRRKAFEQTLRTGKTTEFRGKRNGESAIFRYVQYESKYDVGTTKHKVLEIIYNDRELKKVLNENLEVFLIQLIAILIIAAGLSLVITRWAAKPMHMAFHDSLTGLKNRAAFDELLASALADNKGTLALLMIDLDNFKFVNDRLGHSKGDHLLRSVAHGIRSAAGDADMTIRLGGDEFVIVMPATTREAVEDMAIRVLNAVRDSIDNETDSLDEEVTVSIGIALAPEHGMDPETLCRNADAALYRSKEKGKNRYGFYE</sequence>
<evidence type="ECO:0000256" key="1">
    <source>
        <dbReference type="SAM" id="Phobius"/>
    </source>
</evidence>
<feature type="domain" description="GGDEF" evidence="2">
    <location>
        <begin position="365"/>
        <end position="498"/>
    </location>
</feature>
<protein>
    <submittedName>
        <fullName evidence="3">GGDEF domain-containing protein</fullName>
    </submittedName>
</protein>
<keyword evidence="1" id="KW-0812">Transmembrane</keyword>
<accession>A0A559JT51</accession>
<evidence type="ECO:0000313" key="4">
    <source>
        <dbReference type="Proteomes" id="UP000316330"/>
    </source>
</evidence>
<dbReference type="InterPro" id="IPR052163">
    <property type="entry name" value="DGC-Regulatory_Protein"/>
</dbReference>
<dbReference type="InterPro" id="IPR000160">
    <property type="entry name" value="GGDEF_dom"/>
</dbReference>
<dbReference type="AlphaFoldDB" id="A0A559JT51"/>
<comment type="caution">
    <text evidence="3">The sequence shown here is derived from an EMBL/GenBank/DDBJ whole genome shotgun (WGS) entry which is preliminary data.</text>
</comment>
<dbReference type="FunFam" id="3.30.70.270:FF:000001">
    <property type="entry name" value="Diguanylate cyclase domain protein"/>
    <property type="match status" value="1"/>
</dbReference>
<dbReference type="EMBL" id="VNJJ01000002">
    <property type="protein sequence ID" value="TVY03010.1"/>
    <property type="molecule type" value="Genomic_DNA"/>
</dbReference>
<feature type="transmembrane region" description="Helical" evidence="1">
    <location>
        <begin position="309"/>
        <end position="332"/>
    </location>
</feature>
<keyword evidence="1" id="KW-0472">Membrane</keyword>
<dbReference type="SUPFAM" id="SSF55073">
    <property type="entry name" value="Nucleotide cyclase"/>
    <property type="match status" value="1"/>
</dbReference>
<dbReference type="Proteomes" id="UP000316330">
    <property type="component" value="Unassembled WGS sequence"/>
</dbReference>
<dbReference type="SMART" id="SM00267">
    <property type="entry name" value="GGDEF"/>
    <property type="match status" value="1"/>
</dbReference>
<dbReference type="Pfam" id="PF00990">
    <property type="entry name" value="GGDEF"/>
    <property type="match status" value="1"/>
</dbReference>
<dbReference type="InterPro" id="IPR029787">
    <property type="entry name" value="Nucleotide_cyclase"/>
</dbReference>
<dbReference type="CDD" id="cd01949">
    <property type="entry name" value="GGDEF"/>
    <property type="match status" value="1"/>
</dbReference>
<dbReference type="InterPro" id="IPR043128">
    <property type="entry name" value="Rev_trsase/Diguanyl_cyclase"/>
</dbReference>
<dbReference type="NCBIfam" id="TIGR00254">
    <property type="entry name" value="GGDEF"/>
    <property type="match status" value="1"/>
</dbReference>
<dbReference type="OrthoDB" id="9759607at2"/>
<proteinExistence type="predicted"/>
<organism evidence="3 4">
    <name type="scientific">Cohnella terricola</name>
    <dbReference type="NCBI Taxonomy" id="1289167"/>
    <lineage>
        <taxon>Bacteria</taxon>
        <taxon>Bacillati</taxon>
        <taxon>Bacillota</taxon>
        <taxon>Bacilli</taxon>
        <taxon>Bacillales</taxon>
        <taxon>Paenibacillaceae</taxon>
        <taxon>Cohnella</taxon>
    </lineage>
</organism>
<keyword evidence="4" id="KW-1185">Reference proteome</keyword>
<name>A0A559JT51_9BACL</name>
<reference evidence="3 4" key="1">
    <citation type="submission" date="2019-07" db="EMBL/GenBank/DDBJ databases">
        <authorList>
            <person name="Kim J."/>
        </authorList>
    </citation>
    <scope>NUCLEOTIDE SEQUENCE [LARGE SCALE GENOMIC DNA]</scope>
    <source>
        <strain evidence="3 4">G13</strain>
    </source>
</reference>
<evidence type="ECO:0000313" key="3">
    <source>
        <dbReference type="EMBL" id="TVY03010.1"/>
    </source>
</evidence>
<dbReference type="Gene3D" id="3.30.70.270">
    <property type="match status" value="1"/>
</dbReference>
<dbReference type="PROSITE" id="PS50887">
    <property type="entry name" value="GGDEF"/>
    <property type="match status" value="1"/>
</dbReference>